<gene>
    <name evidence="2" type="ORF">PROAA_1070006</name>
</gene>
<evidence type="ECO:0000256" key="1">
    <source>
        <dbReference type="SAM" id="Phobius"/>
    </source>
</evidence>
<name>A0A1A8XGP2_9RHOO</name>
<protein>
    <submittedName>
        <fullName evidence="2">Uncharacterized protein</fullName>
    </submittedName>
</protein>
<feature type="transmembrane region" description="Helical" evidence="1">
    <location>
        <begin position="62"/>
        <end position="81"/>
    </location>
</feature>
<dbReference type="EMBL" id="FLQY01000010">
    <property type="protein sequence ID" value="SBT03532.1"/>
    <property type="molecule type" value="Genomic_DNA"/>
</dbReference>
<evidence type="ECO:0000313" key="3">
    <source>
        <dbReference type="Proteomes" id="UP000199600"/>
    </source>
</evidence>
<keyword evidence="3" id="KW-1185">Reference proteome</keyword>
<evidence type="ECO:0000313" key="2">
    <source>
        <dbReference type="EMBL" id="SBT03532.1"/>
    </source>
</evidence>
<reference evidence="2 3" key="1">
    <citation type="submission" date="2016-06" db="EMBL/GenBank/DDBJ databases">
        <authorList>
            <person name="Kjaerup R.B."/>
            <person name="Dalgaard T.S."/>
            <person name="Juul-Madsen H.R."/>
        </authorList>
    </citation>
    <scope>NUCLEOTIDE SEQUENCE [LARGE SCALE GENOMIC DNA]</scope>
    <source>
        <strain evidence="2">2</strain>
    </source>
</reference>
<keyword evidence="1" id="KW-0812">Transmembrane</keyword>
<feature type="transmembrane region" description="Helical" evidence="1">
    <location>
        <begin position="87"/>
        <end position="110"/>
    </location>
</feature>
<keyword evidence="1" id="KW-0472">Membrane</keyword>
<sequence>MRFDPPSNINAKRTLREWISHVFGSIFPLDVLLQILLVILGLGFLGYVLTSWVQHLISQGSYLFSGLIACTGLVLSGLAIARIPIALIVVFGGAAVCAVAFLSGFAEVLLP</sequence>
<proteinExistence type="predicted"/>
<accession>A0A1A8XGP2</accession>
<dbReference type="Proteomes" id="UP000199600">
    <property type="component" value="Unassembled WGS sequence"/>
</dbReference>
<keyword evidence="1" id="KW-1133">Transmembrane helix</keyword>
<dbReference type="RefSeq" id="WP_186409466.1">
    <property type="nucleotide sequence ID" value="NZ_FLQY01000010.1"/>
</dbReference>
<dbReference type="AlphaFoldDB" id="A0A1A8XGP2"/>
<organism evidence="2 3">
    <name type="scientific">Candidatus Propionivibrio aalborgensis</name>
    <dbReference type="NCBI Taxonomy" id="1860101"/>
    <lineage>
        <taxon>Bacteria</taxon>
        <taxon>Pseudomonadati</taxon>
        <taxon>Pseudomonadota</taxon>
        <taxon>Betaproteobacteria</taxon>
        <taxon>Rhodocyclales</taxon>
        <taxon>Rhodocyclaceae</taxon>
        <taxon>Propionivibrio</taxon>
    </lineage>
</organism>
<feature type="transmembrane region" description="Helical" evidence="1">
    <location>
        <begin position="31"/>
        <end position="50"/>
    </location>
</feature>